<feature type="signal peptide" evidence="1">
    <location>
        <begin position="1"/>
        <end position="23"/>
    </location>
</feature>
<evidence type="ECO:0000313" key="2">
    <source>
        <dbReference type="EMBL" id="MBB4919412.1"/>
    </source>
</evidence>
<keyword evidence="3" id="KW-1185">Reference proteome</keyword>
<sequence>MTAPRLISCAVVTTLALSACTTAGSNDPVVGGPTAGGVVGQGSAPVVGSDPATAPTVVELTAEAYRAELDRARGPIRDAIKKLNDTGGKGLDDRLGRTVSAMESAVSGLEVLVPPSSVKVQHGNYVGALRSLTSALSDAKEDVAAQDVCTGPAVLTGADEIGRVSPVRDSARALASLGDYPADVVSVKISGERSRRLGNGSFISSESRPGRAYLELKNGNNRDAVVVLTRGKKKVISVYVRKKSTFKVRGVRDGTYKVYYTLGVDWDSRARAFSRSCTFEQFGKSVRFRTTRTWSQIRWTNWTLTLNAVVGGTVRPKHIKPNEFPS</sequence>
<gene>
    <name evidence="2" type="ORF">FHS44_006554</name>
</gene>
<feature type="chain" id="PRO_5039480452" evidence="1">
    <location>
        <begin position="24"/>
        <end position="326"/>
    </location>
</feature>
<evidence type="ECO:0000313" key="3">
    <source>
        <dbReference type="Proteomes" id="UP000552644"/>
    </source>
</evidence>
<keyword evidence="1" id="KW-0732">Signal</keyword>
<dbReference type="AlphaFoldDB" id="A0A7W7QTB7"/>
<evidence type="ECO:0000256" key="1">
    <source>
        <dbReference type="SAM" id="SignalP"/>
    </source>
</evidence>
<name>A0A7W7QTB7_9ACTN</name>
<dbReference type="EMBL" id="JACHJP010000009">
    <property type="protein sequence ID" value="MBB4919412.1"/>
    <property type="molecule type" value="Genomic_DNA"/>
</dbReference>
<comment type="caution">
    <text evidence="2">The sequence shown here is derived from an EMBL/GenBank/DDBJ whole genome shotgun (WGS) entry which is preliminary data.</text>
</comment>
<accession>A0A7W7QTB7</accession>
<dbReference type="Proteomes" id="UP000552644">
    <property type="component" value="Unassembled WGS sequence"/>
</dbReference>
<organism evidence="2 3">
    <name type="scientific">Streptosporangium saharense</name>
    <dbReference type="NCBI Taxonomy" id="1706840"/>
    <lineage>
        <taxon>Bacteria</taxon>
        <taxon>Bacillati</taxon>
        <taxon>Actinomycetota</taxon>
        <taxon>Actinomycetes</taxon>
        <taxon>Streptosporangiales</taxon>
        <taxon>Streptosporangiaceae</taxon>
        <taxon>Streptosporangium</taxon>
    </lineage>
</organism>
<dbReference type="PROSITE" id="PS51257">
    <property type="entry name" value="PROKAR_LIPOPROTEIN"/>
    <property type="match status" value="1"/>
</dbReference>
<reference evidence="2 3" key="1">
    <citation type="submission" date="2020-08" db="EMBL/GenBank/DDBJ databases">
        <title>Genomic Encyclopedia of Type Strains, Phase III (KMG-III): the genomes of soil and plant-associated and newly described type strains.</title>
        <authorList>
            <person name="Whitman W."/>
        </authorList>
    </citation>
    <scope>NUCLEOTIDE SEQUENCE [LARGE SCALE GENOMIC DNA]</scope>
    <source>
        <strain evidence="2 3">CECT 8840</strain>
    </source>
</reference>
<proteinExistence type="predicted"/>
<dbReference type="RefSeq" id="WP_184721591.1">
    <property type="nucleotide sequence ID" value="NZ_JACHJP010000009.1"/>
</dbReference>
<protein>
    <submittedName>
        <fullName evidence="2">Uncharacterized protein</fullName>
    </submittedName>
</protein>